<dbReference type="PANTHER" id="PTHR48182">
    <property type="entry name" value="PROTEIN SERAC1"/>
    <property type="match status" value="1"/>
</dbReference>
<sequence length="312" mass="34287">MTSWFKSTALVKPDDEVEVAHEISTKGKYGLEVCYDGDRSGVNVVADIIFVHGLTGNRQNTWTTKTDKVFWPKDLLSRTLPNTRIMTFGYDADIAHFLSAASQNRIGEHAGNLVNAVTEVREATDTEHRPIIFVTHSLGGLVTEDALLYSKNSAEAHLQDMMQSVVGICFLGTPHCGSDLANWGSVVGNLAKFIKNANVDIINVLKTDSEVLARIQRDFHTMLRGPSFEFRAPIKITCFYEELSVAGAGIVPKHSAILSSYNAIGIHSNHMDMTKFSDTSDPGYRSVTGELRRWVKELARAAAASGPWQSGQ</sequence>
<dbReference type="AlphaFoldDB" id="A0A6A6UXV3"/>
<organism evidence="9 10">
    <name type="scientific">Sporormia fimetaria CBS 119925</name>
    <dbReference type="NCBI Taxonomy" id="1340428"/>
    <lineage>
        <taxon>Eukaryota</taxon>
        <taxon>Fungi</taxon>
        <taxon>Dikarya</taxon>
        <taxon>Ascomycota</taxon>
        <taxon>Pezizomycotina</taxon>
        <taxon>Dothideomycetes</taxon>
        <taxon>Pleosporomycetidae</taxon>
        <taxon>Pleosporales</taxon>
        <taxon>Sporormiaceae</taxon>
        <taxon>Sporormia</taxon>
    </lineage>
</organism>
<dbReference type="Gene3D" id="3.40.50.1820">
    <property type="entry name" value="alpha/beta hydrolase"/>
    <property type="match status" value="1"/>
</dbReference>
<keyword evidence="5" id="KW-0256">Endoplasmic reticulum</keyword>
<protein>
    <recommendedName>
        <fullName evidence="8">DUF676 domain-containing protein</fullName>
    </recommendedName>
</protein>
<dbReference type="EMBL" id="MU006623">
    <property type="protein sequence ID" value="KAF2741827.1"/>
    <property type="molecule type" value="Genomic_DNA"/>
</dbReference>
<dbReference type="GO" id="GO:0005783">
    <property type="term" value="C:endoplasmic reticulum"/>
    <property type="evidence" value="ECO:0007669"/>
    <property type="project" value="UniProtKB-SubCell"/>
</dbReference>
<evidence type="ECO:0000256" key="2">
    <source>
        <dbReference type="ARBA" id="ARBA00004240"/>
    </source>
</evidence>
<gene>
    <name evidence="9" type="ORF">M011DRAFT_413767</name>
</gene>
<dbReference type="InterPro" id="IPR052374">
    <property type="entry name" value="SERAC1"/>
</dbReference>
<dbReference type="Proteomes" id="UP000799440">
    <property type="component" value="Unassembled WGS sequence"/>
</dbReference>
<dbReference type="InterPro" id="IPR029058">
    <property type="entry name" value="AB_hydrolase_fold"/>
</dbReference>
<evidence type="ECO:0000259" key="8">
    <source>
        <dbReference type="Pfam" id="PF05057"/>
    </source>
</evidence>
<keyword evidence="6" id="KW-0496">Mitochondrion</keyword>
<keyword evidence="10" id="KW-1185">Reference proteome</keyword>
<accession>A0A6A6UXV3</accession>
<dbReference type="OrthoDB" id="427518at2759"/>
<dbReference type="SUPFAM" id="SSF53474">
    <property type="entry name" value="alpha/beta-Hydrolases"/>
    <property type="match status" value="1"/>
</dbReference>
<comment type="subcellular location">
    <subcellularLocation>
        <location evidence="2">Endoplasmic reticulum</location>
    </subcellularLocation>
    <subcellularLocation>
        <location evidence="3">Membrane</location>
    </subcellularLocation>
    <subcellularLocation>
        <location evidence="1">Mitochondrion</location>
    </subcellularLocation>
</comment>
<proteinExistence type="inferred from homology"/>
<dbReference type="GO" id="GO:0005739">
    <property type="term" value="C:mitochondrion"/>
    <property type="evidence" value="ECO:0007669"/>
    <property type="project" value="UniProtKB-SubCell"/>
</dbReference>
<dbReference type="PANTHER" id="PTHR48182:SF2">
    <property type="entry name" value="PROTEIN SERAC1"/>
    <property type="match status" value="1"/>
</dbReference>
<keyword evidence="7" id="KW-0472">Membrane</keyword>
<evidence type="ECO:0000313" key="10">
    <source>
        <dbReference type="Proteomes" id="UP000799440"/>
    </source>
</evidence>
<evidence type="ECO:0000256" key="7">
    <source>
        <dbReference type="ARBA" id="ARBA00023136"/>
    </source>
</evidence>
<name>A0A6A6UXV3_9PLEO</name>
<dbReference type="GO" id="GO:0016020">
    <property type="term" value="C:membrane"/>
    <property type="evidence" value="ECO:0007669"/>
    <property type="project" value="UniProtKB-SubCell"/>
</dbReference>
<comment type="similarity">
    <text evidence="4">Belongs to the putative lipase ROG1 family.</text>
</comment>
<evidence type="ECO:0000256" key="3">
    <source>
        <dbReference type="ARBA" id="ARBA00004370"/>
    </source>
</evidence>
<evidence type="ECO:0000256" key="6">
    <source>
        <dbReference type="ARBA" id="ARBA00023128"/>
    </source>
</evidence>
<feature type="non-terminal residue" evidence="9">
    <location>
        <position position="312"/>
    </location>
</feature>
<evidence type="ECO:0000313" key="9">
    <source>
        <dbReference type="EMBL" id="KAF2741827.1"/>
    </source>
</evidence>
<evidence type="ECO:0000256" key="4">
    <source>
        <dbReference type="ARBA" id="ARBA00007920"/>
    </source>
</evidence>
<evidence type="ECO:0000256" key="1">
    <source>
        <dbReference type="ARBA" id="ARBA00004173"/>
    </source>
</evidence>
<dbReference type="InterPro" id="IPR007751">
    <property type="entry name" value="DUF676_lipase-like"/>
</dbReference>
<feature type="domain" description="DUF676" evidence="8">
    <location>
        <begin position="48"/>
        <end position="183"/>
    </location>
</feature>
<evidence type="ECO:0000256" key="5">
    <source>
        <dbReference type="ARBA" id="ARBA00022824"/>
    </source>
</evidence>
<reference evidence="9" key="1">
    <citation type="journal article" date="2020" name="Stud. Mycol.">
        <title>101 Dothideomycetes genomes: a test case for predicting lifestyles and emergence of pathogens.</title>
        <authorList>
            <person name="Haridas S."/>
            <person name="Albert R."/>
            <person name="Binder M."/>
            <person name="Bloem J."/>
            <person name="Labutti K."/>
            <person name="Salamov A."/>
            <person name="Andreopoulos B."/>
            <person name="Baker S."/>
            <person name="Barry K."/>
            <person name="Bills G."/>
            <person name="Bluhm B."/>
            <person name="Cannon C."/>
            <person name="Castanera R."/>
            <person name="Culley D."/>
            <person name="Daum C."/>
            <person name="Ezra D."/>
            <person name="Gonzalez J."/>
            <person name="Henrissat B."/>
            <person name="Kuo A."/>
            <person name="Liang C."/>
            <person name="Lipzen A."/>
            <person name="Lutzoni F."/>
            <person name="Magnuson J."/>
            <person name="Mondo S."/>
            <person name="Nolan M."/>
            <person name="Ohm R."/>
            <person name="Pangilinan J."/>
            <person name="Park H.-J."/>
            <person name="Ramirez L."/>
            <person name="Alfaro M."/>
            <person name="Sun H."/>
            <person name="Tritt A."/>
            <person name="Yoshinaga Y."/>
            <person name="Zwiers L.-H."/>
            <person name="Turgeon B."/>
            <person name="Goodwin S."/>
            <person name="Spatafora J."/>
            <person name="Crous P."/>
            <person name="Grigoriev I."/>
        </authorList>
    </citation>
    <scope>NUCLEOTIDE SEQUENCE</scope>
    <source>
        <strain evidence="9">CBS 119925</strain>
    </source>
</reference>
<dbReference type="Pfam" id="PF05057">
    <property type="entry name" value="DUF676"/>
    <property type="match status" value="1"/>
</dbReference>